<evidence type="ECO:0000313" key="2">
    <source>
        <dbReference type="Proteomes" id="UP000000770"/>
    </source>
</evidence>
<accession>A9L6L8</accession>
<keyword evidence="1" id="KW-0614">Plasmid</keyword>
<dbReference type="Pfam" id="PF11140">
    <property type="entry name" value="DUF2913"/>
    <property type="match status" value="1"/>
</dbReference>
<dbReference type="InterPro" id="IPR021316">
    <property type="entry name" value="DUF2913"/>
</dbReference>
<dbReference type="HOGENOM" id="CLU_121473_0_0_6"/>
<dbReference type="AlphaFoldDB" id="A9L6L8"/>
<evidence type="ECO:0008006" key="3">
    <source>
        <dbReference type="Google" id="ProtNLM"/>
    </source>
</evidence>
<dbReference type="Proteomes" id="UP000000770">
    <property type="component" value="Plasmid pS19502"/>
</dbReference>
<dbReference type="EMBL" id="CP000893">
    <property type="protein sequence ID" value="ABX51800.1"/>
    <property type="molecule type" value="Genomic_DNA"/>
</dbReference>
<protein>
    <recommendedName>
        <fullName evidence="3">DUF2913 domain-containing protein</fullName>
    </recommendedName>
</protein>
<sequence length="206" mass="23875">MVKWLTISYFDMHSVNSSYDFCDVLDNALLHLYLSVAETERFTPKAKRNDILIRYLKPMIKDKHYQQAKKEIRSLISLGRIASYDLESKIVGLYELSQRYDQQATKAKQLFDLLTFIEAELTLPTRFLNVRGNERKLPNTIYMLQEHIENGFTVSGEQVAPVSLFLESDKVIDVVDLVNAKGLFLAEIQQHNVDEKQGHLMLHPKK</sequence>
<name>A9L6L8_SHEB9</name>
<organism evidence="1 2">
    <name type="scientific">Shewanella baltica (strain OS195)</name>
    <dbReference type="NCBI Taxonomy" id="399599"/>
    <lineage>
        <taxon>Bacteria</taxon>
        <taxon>Pseudomonadati</taxon>
        <taxon>Pseudomonadota</taxon>
        <taxon>Gammaproteobacteria</taxon>
        <taxon>Alteromonadales</taxon>
        <taxon>Shewanellaceae</taxon>
        <taxon>Shewanella</taxon>
    </lineage>
</organism>
<reference evidence="1 2" key="1">
    <citation type="submission" date="2007-11" db="EMBL/GenBank/DDBJ databases">
        <title>Complete sequence of plasmid2 pS19502 of Shewanella baltica OS195.</title>
        <authorList>
            <consortium name="US DOE Joint Genome Institute"/>
            <person name="Copeland A."/>
            <person name="Lucas S."/>
            <person name="Lapidus A."/>
            <person name="Barry K."/>
            <person name="Glavina del Rio T."/>
            <person name="Dalin E."/>
            <person name="Tice H."/>
            <person name="Pitluck S."/>
            <person name="Chain P."/>
            <person name="Malfatti S."/>
            <person name="Shin M."/>
            <person name="Vergez L."/>
            <person name="Schmutz J."/>
            <person name="Larimer F."/>
            <person name="Land M."/>
            <person name="Hauser L."/>
            <person name="Kyrpides N."/>
            <person name="Kim E."/>
            <person name="Brettar I."/>
            <person name="Rodrigues J."/>
            <person name="Konstantinidis K."/>
            <person name="Klappenbach J."/>
            <person name="Hofle M."/>
            <person name="Tiedje J."/>
            <person name="Richardson P."/>
        </authorList>
    </citation>
    <scope>NUCLEOTIDE SEQUENCE [LARGE SCALE GENOMIC DNA]</scope>
    <source>
        <strain evidence="2">OS195</strain>
        <plasmid evidence="2">Plasmid pS19502</plasmid>
    </source>
</reference>
<proteinExistence type="predicted"/>
<geneLocation type="plasmid" evidence="1 2">
    <name>pS19502</name>
</geneLocation>
<gene>
    <name evidence="1" type="ordered locus">Sbal195_4644</name>
</gene>
<evidence type="ECO:0000313" key="1">
    <source>
        <dbReference type="EMBL" id="ABX51800.1"/>
    </source>
</evidence>
<dbReference type="KEGG" id="sbn:Sbal195_4644"/>